<keyword evidence="3" id="KW-1185">Reference proteome</keyword>
<feature type="transmembrane region" description="Helical" evidence="1">
    <location>
        <begin position="24"/>
        <end position="45"/>
    </location>
</feature>
<feature type="transmembrane region" description="Helical" evidence="1">
    <location>
        <begin position="247"/>
        <end position="264"/>
    </location>
</feature>
<evidence type="ECO:0000313" key="2">
    <source>
        <dbReference type="EMBL" id="TSE05967.1"/>
    </source>
</evidence>
<dbReference type="Pfam" id="PF19992">
    <property type="entry name" value="DUF6427"/>
    <property type="match status" value="1"/>
</dbReference>
<protein>
    <recommendedName>
        <fullName evidence="4">Beta-carotene 15,15'-monooxygenase</fullName>
    </recommendedName>
</protein>
<feature type="transmembrane region" description="Helical" evidence="1">
    <location>
        <begin position="105"/>
        <end position="136"/>
    </location>
</feature>
<dbReference type="AlphaFoldDB" id="A0A554VFF2"/>
<proteinExistence type="predicted"/>
<accession>A0A554VFF2</accession>
<reference evidence="2 3" key="1">
    <citation type="submission" date="2019-07" db="EMBL/GenBank/DDBJ databases">
        <title>The draft genome sequence of Aquimarina algiphila M91.</title>
        <authorList>
            <person name="Meng X."/>
        </authorList>
    </citation>
    <scope>NUCLEOTIDE SEQUENCE [LARGE SCALE GENOMIC DNA]</scope>
    <source>
        <strain evidence="2 3">M91</strain>
    </source>
</reference>
<evidence type="ECO:0000313" key="3">
    <source>
        <dbReference type="Proteomes" id="UP000318833"/>
    </source>
</evidence>
<evidence type="ECO:0008006" key="4">
    <source>
        <dbReference type="Google" id="ProtNLM"/>
    </source>
</evidence>
<dbReference type="OrthoDB" id="1439867at2"/>
<keyword evidence="1" id="KW-1133">Transmembrane helix</keyword>
<gene>
    <name evidence="2" type="ORF">FOF46_21050</name>
</gene>
<dbReference type="Proteomes" id="UP000318833">
    <property type="component" value="Unassembled WGS sequence"/>
</dbReference>
<feature type="transmembrane region" description="Helical" evidence="1">
    <location>
        <begin position="271"/>
        <end position="289"/>
    </location>
</feature>
<dbReference type="InterPro" id="IPR045625">
    <property type="entry name" value="DUF6427"/>
</dbReference>
<comment type="caution">
    <text evidence="2">The sequence shown here is derived from an EMBL/GenBank/DDBJ whole genome shotgun (WGS) entry which is preliminary data.</text>
</comment>
<keyword evidence="1" id="KW-0472">Membrane</keyword>
<feature type="transmembrane region" description="Helical" evidence="1">
    <location>
        <begin position="223"/>
        <end position="241"/>
    </location>
</feature>
<evidence type="ECO:0000256" key="1">
    <source>
        <dbReference type="SAM" id="Phobius"/>
    </source>
</evidence>
<name>A0A554VFF2_9FLAO</name>
<sequence>MALYMGVLFSIAHYKKGFEVESTYILKVIASVFLYILPMLALNFVAQKNDLTNKGTFTILLFAFLTTILPSSLTSFPILLSNILILLAVQNILHLRNEKHIKAKIFNASICIGLASLAYFWSIGFIALVFLGILYFEPNNYRNWLIPGIGIIMIYVFANCFTLFFYDSFFTFTTYVDSVSFSFREYFTKESLFSVGVLSICIVFFFSIYLIKFGRKTANTKPILRVVIAYLIIAIAIAVIAPEKDTSELFFLATPLALIGTTYLEMNYNRFAKEVNIWIFILIPFTILLF</sequence>
<keyword evidence="1" id="KW-0812">Transmembrane</keyword>
<dbReference type="EMBL" id="VLNR01000052">
    <property type="protein sequence ID" value="TSE05967.1"/>
    <property type="molecule type" value="Genomic_DNA"/>
</dbReference>
<feature type="transmembrane region" description="Helical" evidence="1">
    <location>
        <begin position="148"/>
        <end position="172"/>
    </location>
</feature>
<feature type="transmembrane region" description="Helical" evidence="1">
    <location>
        <begin position="192"/>
        <end position="211"/>
    </location>
</feature>
<feature type="transmembrane region" description="Helical" evidence="1">
    <location>
        <begin position="57"/>
        <end position="85"/>
    </location>
</feature>
<organism evidence="2 3">
    <name type="scientific">Aquimarina algiphila</name>
    <dbReference type="NCBI Taxonomy" id="2047982"/>
    <lineage>
        <taxon>Bacteria</taxon>
        <taxon>Pseudomonadati</taxon>
        <taxon>Bacteroidota</taxon>
        <taxon>Flavobacteriia</taxon>
        <taxon>Flavobacteriales</taxon>
        <taxon>Flavobacteriaceae</taxon>
        <taxon>Aquimarina</taxon>
    </lineage>
</organism>